<dbReference type="InterPro" id="IPR011712">
    <property type="entry name" value="Sig_transdc_His_kin_sub3_dim/P"/>
</dbReference>
<dbReference type="PANTHER" id="PTHR24421:SF55">
    <property type="entry name" value="SENSOR HISTIDINE KINASE YDFH"/>
    <property type="match status" value="1"/>
</dbReference>
<evidence type="ECO:0000256" key="7">
    <source>
        <dbReference type="PIRNR" id="PIRNR003169"/>
    </source>
</evidence>
<organism evidence="10 11">
    <name type="scientific">Sporolactobacillus spathodeae</name>
    <dbReference type="NCBI Taxonomy" id="1465502"/>
    <lineage>
        <taxon>Bacteria</taxon>
        <taxon>Bacillati</taxon>
        <taxon>Bacillota</taxon>
        <taxon>Bacilli</taxon>
        <taxon>Bacillales</taxon>
        <taxon>Sporolactobacillaceae</taxon>
        <taxon>Sporolactobacillus</taxon>
    </lineage>
</organism>
<evidence type="ECO:0000256" key="2">
    <source>
        <dbReference type="ARBA" id="ARBA00022679"/>
    </source>
</evidence>
<dbReference type="Gene3D" id="3.30.565.10">
    <property type="entry name" value="Histidine kinase-like ATPase, C-terminal domain"/>
    <property type="match status" value="1"/>
</dbReference>
<keyword evidence="3 7" id="KW-0547">Nucleotide-binding</keyword>
<gene>
    <name evidence="10" type="ORF">JOC27_000709</name>
</gene>
<feature type="coiled-coil region" evidence="8">
    <location>
        <begin position="46"/>
        <end position="73"/>
    </location>
</feature>
<keyword evidence="7" id="KW-0904">Protein phosphatase</keyword>
<dbReference type="PROSITE" id="PS50109">
    <property type="entry name" value="HIS_KIN"/>
    <property type="match status" value="1"/>
</dbReference>
<evidence type="ECO:0000256" key="8">
    <source>
        <dbReference type="SAM" id="Coils"/>
    </source>
</evidence>
<dbReference type="CDD" id="cd16917">
    <property type="entry name" value="HATPase_UhpB-NarQ-NarX-like"/>
    <property type="match status" value="1"/>
</dbReference>
<name>A0ABS2Q6B3_9BACL</name>
<dbReference type="Pfam" id="PF05384">
    <property type="entry name" value="DegS"/>
    <property type="match status" value="1"/>
</dbReference>
<evidence type="ECO:0000259" key="9">
    <source>
        <dbReference type="PROSITE" id="PS50109"/>
    </source>
</evidence>
<evidence type="ECO:0000256" key="3">
    <source>
        <dbReference type="ARBA" id="ARBA00022741"/>
    </source>
</evidence>
<keyword evidence="7" id="KW-0378">Hydrolase</keyword>
<dbReference type="Pfam" id="PF07730">
    <property type="entry name" value="HisKA_3"/>
    <property type="match status" value="1"/>
</dbReference>
<evidence type="ECO:0000256" key="4">
    <source>
        <dbReference type="ARBA" id="ARBA00022777"/>
    </source>
</evidence>
<keyword evidence="6 7" id="KW-0902">Two-component regulatory system</keyword>
<dbReference type="SUPFAM" id="SSF55874">
    <property type="entry name" value="ATPase domain of HSP90 chaperone/DNA topoisomerase II/histidine kinase"/>
    <property type="match status" value="1"/>
</dbReference>
<dbReference type="EC" id="3.1.3.-" evidence="7"/>
<keyword evidence="8" id="KW-0175">Coiled coil</keyword>
<dbReference type="PANTHER" id="PTHR24421">
    <property type="entry name" value="NITRATE/NITRITE SENSOR PROTEIN NARX-RELATED"/>
    <property type="match status" value="1"/>
</dbReference>
<dbReference type="Pfam" id="PF02518">
    <property type="entry name" value="HATPase_c"/>
    <property type="match status" value="1"/>
</dbReference>
<dbReference type="InterPro" id="IPR005467">
    <property type="entry name" value="His_kinase_dom"/>
</dbReference>
<comment type="function">
    <text evidence="7">Member of the two-component regulatory system DegS/DegU, which plays an important role in the transition growth phase.</text>
</comment>
<keyword evidence="7" id="KW-0963">Cytoplasm</keyword>
<dbReference type="RefSeq" id="WP_205005607.1">
    <property type="nucleotide sequence ID" value="NZ_CBCRXA010000016.1"/>
</dbReference>
<dbReference type="SMART" id="SM00387">
    <property type="entry name" value="HATPase_c"/>
    <property type="match status" value="1"/>
</dbReference>
<dbReference type="InterPro" id="IPR008595">
    <property type="entry name" value="DegS"/>
</dbReference>
<dbReference type="PIRSF" id="PIRSF003169">
    <property type="entry name" value="STHK_DegS"/>
    <property type="match status" value="1"/>
</dbReference>
<sequence length="392" mass="45263">MSAGSKINPSSLDVKHLDKIIKKMIANVNDTKTQIFEIGEQSRKEYDTLIGELKQVKQELSEVIDRSDQLEIEARKSRGRLAEISRAFDRYGEQDIRDAYLRANTIQNDLSLIRQRETQMKARRTELERRIVQLRATMDKAERLIGQVTVVLNYLTSDLKQVGEAVASAREQRALGLKIIEALEEERKRLSREIHDGPAQTLAQVLVGMEIVDRVAKKEGEKAAREELRKYRGMVQNALAEVRRIIYDLRPMSLDDLGLIPTLQKYFHRLSQDFPDLSINFQSVGEEKRLQSKIESALFRMLQEAVQNVCLHAKAKYVTIRLEYRKERVLILVRDDGVGFNQDEPKENRYGLIGMKERAELLNGDLVIRSEPNQGTSILINIPFQKEDEWIY</sequence>
<evidence type="ECO:0000256" key="6">
    <source>
        <dbReference type="ARBA" id="ARBA00023012"/>
    </source>
</evidence>
<protein>
    <recommendedName>
        <fullName evidence="7">Signal transduction histidine-protein kinase/phosphatase DegS</fullName>
        <ecNumber evidence="7">2.7.13.3</ecNumber>
        <ecNumber evidence="7">3.1.3.-</ecNumber>
    </recommendedName>
</protein>
<keyword evidence="2 7" id="KW-0808">Transferase</keyword>
<reference evidence="10 11" key="1">
    <citation type="submission" date="2021-01" db="EMBL/GenBank/DDBJ databases">
        <title>Genomic Encyclopedia of Type Strains, Phase IV (KMG-IV): sequencing the most valuable type-strain genomes for metagenomic binning, comparative biology and taxonomic classification.</title>
        <authorList>
            <person name="Goeker M."/>
        </authorList>
    </citation>
    <scope>NUCLEOTIDE SEQUENCE [LARGE SCALE GENOMIC DNA]</scope>
    <source>
        <strain evidence="10 11">DSM 100968</strain>
    </source>
</reference>
<dbReference type="Gene3D" id="1.20.5.1930">
    <property type="match status" value="1"/>
</dbReference>
<comment type="catalytic activity">
    <reaction evidence="1 7">
        <text>ATP + protein L-histidine = ADP + protein N-phospho-L-histidine.</text>
        <dbReference type="EC" id="2.7.13.3"/>
    </reaction>
</comment>
<dbReference type="EC" id="2.7.13.3" evidence="7"/>
<feature type="coiled-coil region" evidence="8">
    <location>
        <begin position="117"/>
        <end position="144"/>
    </location>
</feature>
<keyword evidence="4 7" id="KW-0418">Kinase</keyword>
<keyword evidence="11" id="KW-1185">Reference proteome</keyword>
<dbReference type="InterPro" id="IPR003594">
    <property type="entry name" value="HATPase_dom"/>
</dbReference>
<comment type="subcellular location">
    <subcellularLocation>
        <location evidence="7">Cytoplasm</location>
    </subcellularLocation>
</comment>
<dbReference type="InterPro" id="IPR016381">
    <property type="entry name" value="Sig_transdc_His_kinase_DegS"/>
</dbReference>
<dbReference type="Proteomes" id="UP000823201">
    <property type="component" value="Unassembled WGS sequence"/>
</dbReference>
<evidence type="ECO:0000256" key="1">
    <source>
        <dbReference type="ARBA" id="ARBA00000085"/>
    </source>
</evidence>
<dbReference type="InterPro" id="IPR050482">
    <property type="entry name" value="Sensor_HK_TwoCompSys"/>
</dbReference>
<keyword evidence="5 7" id="KW-0067">ATP-binding</keyword>
<dbReference type="GO" id="GO:0004673">
    <property type="term" value="F:protein histidine kinase activity"/>
    <property type="evidence" value="ECO:0007669"/>
    <property type="project" value="UniProtKB-EC"/>
</dbReference>
<dbReference type="InterPro" id="IPR036890">
    <property type="entry name" value="HATPase_C_sf"/>
</dbReference>
<accession>A0ABS2Q6B3</accession>
<evidence type="ECO:0000256" key="5">
    <source>
        <dbReference type="ARBA" id="ARBA00022840"/>
    </source>
</evidence>
<evidence type="ECO:0000313" key="11">
    <source>
        <dbReference type="Proteomes" id="UP000823201"/>
    </source>
</evidence>
<evidence type="ECO:0000313" key="10">
    <source>
        <dbReference type="EMBL" id="MBM7657268.1"/>
    </source>
</evidence>
<proteinExistence type="predicted"/>
<feature type="domain" description="Histidine kinase" evidence="9">
    <location>
        <begin position="197"/>
        <end position="386"/>
    </location>
</feature>
<comment type="caution">
    <text evidence="10">The sequence shown here is derived from an EMBL/GenBank/DDBJ whole genome shotgun (WGS) entry which is preliminary data.</text>
</comment>
<dbReference type="EMBL" id="JAFBEV010000004">
    <property type="protein sequence ID" value="MBM7657268.1"/>
    <property type="molecule type" value="Genomic_DNA"/>
</dbReference>